<keyword evidence="1" id="KW-0472">Membrane</keyword>
<dbReference type="Proteomes" id="UP000015441">
    <property type="component" value="Unassembled WGS sequence"/>
</dbReference>
<name>N1JGP4_BLUG1</name>
<dbReference type="InParanoid" id="N1JGP4"/>
<evidence type="ECO:0000256" key="1">
    <source>
        <dbReference type="SAM" id="Phobius"/>
    </source>
</evidence>
<evidence type="ECO:0000313" key="3">
    <source>
        <dbReference type="Proteomes" id="UP000015441"/>
    </source>
</evidence>
<accession>N1JGP4</accession>
<feature type="transmembrane region" description="Helical" evidence="1">
    <location>
        <begin position="27"/>
        <end position="46"/>
    </location>
</feature>
<keyword evidence="3" id="KW-1185">Reference proteome</keyword>
<gene>
    <name evidence="2" type="ORF">BGHDH14_bghG005713000001001</name>
</gene>
<dbReference type="HOGENOM" id="CLU_2145439_0_0_1"/>
<proteinExistence type="predicted"/>
<comment type="caution">
    <text evidence="2">The sequence shown here is derived from an EMBL/GenBank/DDBJ whole genome shotgun (WGS) entry which is preliminary data.</text>
</comment>
<reference evidence="2 3" key="1">
    <citation type="journal article" date="2010" name="Science">
        <title>Genome expansion and gene loss in powdery mildew fungi reveal tradeoffs in extreme parasitism.</title>
        <authorList>
            <person name="Spanu P.D."/>
            <person name="Abbott J.C."/>
            <person name="Amselem J."/>
            <person name="Burgis T.A."/>
            <person name="Soanes D.M."/>
            <person name="Stueber K."/>
            <person name="Ver Loren van Themaat E."/>
            <person name="Brown J.K.M."/>
            <person name="Butcher S.A."/>
            <person name="Gurr S.J."/>
            <person name="Lebrun M.-H."/>
            <person name="Ridout C.J."/>
            <person name="Schulze-Lefert P."/>
            <person name="Talbot N.J."/>
            <person name="Ahmadinejad N."/>
            <person name="Ametz C."/>
            <person name="Barton G.R."/>
            <person name="Benjdia M."/>
            <person name="Bidzinski P."/>
            <person name="Bindschedler L.V."/>
            <person name="Both M."/>
            <person name="Brewer M.T."/>
            <person name="Cadle-Davidson L."/>
            <person name="Cadle-Davidson M.M."/>
            <person name="Collemare J."/>
            <person name="Cramer R."/>
            <person name="Frenkel O."/>
            <person name="Godfrey D."/>
            <person name="Harriman J."/>
            <person name="Hoede C."/>
            <person name="King B.C."/>
            <person name="Klages S."/>
            <person name="Kleemann J."/>
            <person name="Knoll D."/>
            <person name="Koti P.S."/>
            <person name="Kreplak J."/>
            <person name="Lopez-Ruiz F.J."/>
            <person name="Lu X."/>
            <person name="Maekawa T."/>
            <person name="Mahanil S."/>
            <person name="Micali C."/>
            <person name="Milgroom M.G."/>
            <person name="Montana G."/>
            <person name="Noir S."/>
            <person name="O'Connell R.J."/>
            <person name="Oberhaensli S."/>
            <person name="Parlange F."/>
            <person name="Pedersen C."/>
            <person name="Quesneville H."/>
            <person name="Reinhardt R."/>
            <person name="Rott M."/>
            <person name="Sacristan S."/>
            <person name="Schmidt S.M."/>
            <person name="Schoen M."/>
            <person name="Skamnioti P."/>
            <person name="Sommer H."/>
            <person name="Stephens A."/>
            <person name="Takahara H."/>
            <person name="Thordal-Christensen H."/>
            <person name="Vigouroux M."/>
            <person name="Wessling R."/>
            <person name="Wicker T."/>
            <person name="Panstruga R."/>
        </authorList>
    </citation>
    <scope>NUCLEOTIDE SEQUENCE [LARGE SCALE GENOMIC DNA]</scope>
    <source>
        <strain evidence="2">DH14</strain>
    </source>
</reference>
<evidence type="ECO:0000313" key="2">
    <source>
        <dbReference type="EMBL" id="CCU82044.1"/>
    </source>
</evidence>
<keyword evidence="1" id="KW-0812">Transmembrane</keyword>
<protein>
    <submittedName>
        <fullName evidence="2">Blumeria specific protein</fullName>
    </submittedName>
</protein>
<sequence length="112" mass="13411">MHIGIYFTLAFHQMIMYQMQVKVFSDLLPTHMYLALYFWLIYLYVYRFTSTEIITYDPWRLINTGQKPQLIRNAHTQSHSYQLGLLRTIHLNTLVSSQLFLLQLHTRLTVSV</sequence>
<dbReference type="EMBL" id="CAUH01005713">
    <property type="protein sequence ID" value="CCU82044.1"/>
    <property type="molecule type" value="Genomic_DNA"/>
</dbReference>
<dbReference type="AlphaFoldDB" id="N1JGP4"/>
<organism evidence="2 3">
    <name type="scientific">Blumeria graminis f. sp. hordei (strain DH14)</name>
    <name type="common">Barley powdery mildew</name>
    <name type="synonym">Oidium monilioides f. sp. hordei</name>
    <dbReference type="NCBI Taxonomy" id="546991"/>
    <lineage>
        <taxon>Eukaryota</taxon>
        <taxon>Fungi</taxon>
        <taxon>Dikarya</taxon>
        <taxon>Ascomycota</taxon>
        <taxon>Pezizomycotina</taxon>
        <taxon>Leotiomycetes</taxon>
        <taxon>Erysiphales</taxon>
        <taxon>Erysiphaceae</taxon>
        <taxon>Blumeria</taxon>
        <taxon>Blumeria hordei</taxon>
    </lineage>
</organism>
<keyword evidence="1" id="KW-1133">Transmembrane helix</keyword>